<dbReference type="FunFam" id="1.10.10.10:FF:000001">
    <property type="entry name" value="LysR family transcriptional regulator"/>
    <property type="match status" value="1"/>
</dbReference>
<dbReference type="InterPro" id="IPR036388">
    <property type="entry name" value="WH-like_DNA-bd_sf"/>
</dbReference>
<dbReference type="Proteomes" id="UP000440965">
    <property type="component" value="Unassembled WGS sequence"/>
</dbReference>
<name>A0A6G6V0A4_9PSED</name>
<keyword evidence="2" id="KW-0805">Transcription regulation</keyword>
<comment type="similarity">
    <text evidence="1">Belongs to the LysR transcriptional regulatory family.</text>
</comment>
<dbReference type="InterPro" id="IPR000847">
    <property type="entry name" value="LysR_HTH_N"/>
</dbReference>
<dbReference type="AlphaFoldDB" id="A0A6G6V0A4"/>
<evidence type="ECO:0000256" key="1">
    <source>
        <dbReference type="ARBA" id="ARBA00009437"/>
    </source>
</evidence>
<dbReference type="PRINTS" id="PR00039">
    <property type="entry name" value="HTHLYSR"/>
</dbReference>
<comment type="caution">
    <text evidence="5">The sequence shown here is derived from an EMBL/GenBank/DDBJ whole genome shotgun (WGS) entry which is preliminary data.</text>
</comment>
<evidence type="ECO:0000256" key="4">
    <source>
        <dbReference type="ARBA" id="ARBA00023163"/>
    </source>
</evidence>
<dbReference type="SUPFAM" id="SSF53850">
    <property type="entry name" value="Periplasmic binding protein-like II"/>
    <property type="match status" value="1"/>
</dbReference>
<dbReference type="Pfam" id="PF03466">
    <property type="entry name" value="LysR_substrate"/>
    <property type="match status" value="1"/>
</dbReference>
<evidence type="ECO:0000313" key="5">
    <source>
        <dbReference type="EMBL" id="MVF52924.1"/>
    </source>
</evidence>
<dbReference type="InterPro" id="IPR036390">
    <property type="entry name" value="WH_DNA-bd_sf"/>
</dbReference>
<dbReference type="GO" id="GO:0000976">
    <property type="term" value="F:transcription cis-regulatory region binding"/>
    <property type="evidence" value="ECO:0007669"/>
    <property type="project" value="TreeGrafter"/>
</dbReference>
<sequence>MTPEQLITFATVAEHGNISHAAQALHLSQPAVSGQLKLLQEAFGEPLYQRAGRGVRLTAAGEQLLAHAERLRETFRQAQGLREAMRGLERGTLRIGASTTPASYLLPYLIADFHGRYPDVLVTTSQGNTAEVVAALDSVDIALIEGPPGQELPLGTEVTAWREDEIVAIVPRGHPLAGSDQQTLASLGACPLVLRESGSGVRQIVERAFAREGVAMRVALEIAGVEGVKEAVRAGMGVGFVSAMSIRHEDGALHRLQVTPQALVRRFSILVPHAAAPSRAAARFLELCVGRQVGWGGVRLR</sequence>
<dbReference type="Pfam" id="PF00126">
    <property type="entry name" value="HTH_1"/>
    <property type="match status" value="1"/>
</dbReference>
<dbReference type="RefSeq" id="WP_060497097.1">
    <property type="nucleotide sequence ID" value="NZ_AP022473.1"/>
</dbReference>
<dbReference type="PROSITE" id="PS50931">
    <property type="entry name" value="HTH_LYSR"/>
    <property type="match status" value="1"/>
</dbReference>
<dbReference type="EMBL" id="WEIK01000042">
    <property type="protein sequence ID" value="MVF52924.1"/>
    <property type="molecule type" value="Genomic_DNA"/>
</dbReference>
<dbReference type="InterPro" id="IPR005119">
    <property type="entry name" value="LysR_subst-bd"/>
</dbReference>
<dbReference type="SUPFAM" id="SSF46785">
    <property type="entry name" value="Winged helix' DNA-binding domain"/>
    <property type="match status" value="1"/>
</dbReference>
<gene>
    <name evidence="5" type="ORF">F9Z43_27220</name>
</gene>
<dbReference type="GO" id="GO:0003700">
    <property type="term" value="F:DNA-binding transcription factor activity"/>
    <property type="evidence" value="ECO:0007669"/>
    <property type="project" value="InterPro"/>
</dbReference>
<proteinExistence type="inferred from homology"/>
<dbReference type="Gene3D" id="1.10.10.10">
    <property type="entry name" value="Winged helix-like DNA-binding domain superfamily/Winged helix DNA-binding domain"/>
    <property type="match status" value="1"/>
</dbReference>
<protein>
    <submittedName>
        <fullName evidence="5">LysR family transcriptional regulator</fullName>
    </submittedName>
</protein>
<evidence type="ECO:0000313" key="6">
    <source>
        <dbReference type="Proteomes" id="UP000440965"/>
    </source>
</evidence>
<evidence type="ECO:0000256" key="2">
    <source>
        <dbReference type="ARBA" id="ARBA00023015"/>
    </source>
</evidence>
<dbReference type="PANTHER" id="PTHR30126:SF39">
    <property type="entry name" value="HTH-TYPE TRANSCRIPTIONAL REGULATOR CYSL"/>
    <property type="match status" value="1"/>
</dbReference>
<keyword evidence="4" id="KW-0804">Transcription</keyword>
<dbReference type="CDD" id="cd08420">
    <property type="entry name" value="PBP2_CysL_like"/>
    <property type="match status" value="1"/>
</dbReference>
<accession>A0A6G6V0A4</accession>
<keyword evidence="3" id="KW-0238">DNA-binding</keyword>
<dbReference type="PANTHER" id="PTHR30126">
    <property type="entry name" value="HTH-TYPE TRANSCRIPTIONAL REGULATOR"/>
    <property type="match status" value="1"/>
</dbReference>
<organism evidence="5 6">
    <name type="scientific">Pseudomonas monteilii</name>
    <dbReference type="NCBI Taxonomy" id="76759"/>
    <lineage>
        <taxon>Bacteria</taxon>
        <taxon>Pseudomonadati</taxon>
        <taxon>Pseudomonadota</taxon>
        <taxon>Gammaproteobacteria</taxon>
        <taxon>Pseudomonadales</taxon>
        <taxon>Pseudomonadaceae</taxon>
        <taxon>Pseudomonas</taxon>
    </lineage>
</organism>
<dbReference type="Gene3D" id="3.40.190.290">
    <property type="match status" value="1"/>
</dbReference>
<evidence type="ECO:0000256" key="3">
    <source>
        <dbReference type="ARBA" id="ARBA00023125"/>
    </source>
</evidence>
<reference evidence="5 6" key="1">
    <citation type="submission" date="2019-10" db="EMBL/GenBank/DDBJ databases">
        <title>XDR Pseudomonas monteilii producing IMP-16 from LCR.</title>
        <authorList>
            <person name="Ballaben A."/>
            <person name="Doi Y."/>
        </authorList>
    </citation>
    <scope>NUCLEOTIDE SEQUENCE [LARGE SCALE GENOMIC DNA]</scope>
    <source>
        <strain evidence="5 6">597/14</strain>
    </source>
</reference>